<gene>
    <name evidence="6" type="ORF">AB675_5695</name>
</gene>
<dbReference type="AlphaFoldDB" id="A0A0N1HCU4"/>
<dbReference type="Pfam" id="PF01368">
    <property type="entry name" value="DHH"/>
    <property type="match status" value="1"/>
</dbReference>
<protein>
    <submittedName>
        <fullName evidence="6">Exopolyphosphatase</fullName>
    </submittedName>
</protein>
<dbReference type="STRING" id="1664694.A0A0N1HCU4"/>
<dbReference type="OrthoDB" id="374045at2759"/>
<dbReference type="Gene3D" id="3.10.310.20">
    <property type="entry name" value="DHHA2 domain"/>
    <property type="match status" value="1"/>
</dbReference>
<sequence>MNPGLPFQRYPPLLEYLRAIRNVVFSPITPETARIVLVLGNPSADLDSFISAITYSYFQNHVNNQRARGAIFVPLLNMPKTRKANQDDDKACLKEVITIRDVLDSDDTRSDLRHVFRPDLSESSLGPKIPLVLVDHNAPAISIPKIPSSSILANLDLIGCIDHHVDEHVIPEGSSPRIVTTGIGSCTTLVVSHLRQSGTWPKVLDSPQSAAVAEVCHLALAPILVDTKNLKAGGEKCSDLDRAIVAVLQNEMSGTAMMGIKSSWNRDDFYEPVFAAKAASLDLLTAQEMFERDYKSWTEGAIEIGISSLVRPVSWLVEHFKGGAAELAGEIQRFAKQMQDEQTSDGVGFEVFVMLTPGPKGGKGKEVVMVTFSDRAAKVIEVFEEKAGELKLEDWDDRCREDFKAAFDKQCGQMRYKVWWMTNREKTRKQGAPLVREAVSAVQQ</sequence>
<evidence type="ECO:0000313" key="7">
    <source>
        <dbReference type="Proteomes" id="UP000038010"/>
    </source>
</evidence>
<evidence type="ECO:0000256" key="1">
    <source>
        <dbReference type="ARBA" id="ARBA00001936"/>
    </source>
</evidence>
<dbReference type="PANTHER" id="PTHR12112">
    <property type="entry name" value="BNIP - RELATED"/>
    <property type="match status" value="1"/>
</dbReference>
<comment type="caution">
    <text evidence="6">The sequence shown here is derived from an EMBL/GenBank/DDBJ whole genome shotgun (WGS) entry which is preliminary data.</text>
</comment>
<dbReference type="RefSeq" id="XP_018001780.1">
    <property type="nucleotide sequence ID" value="XM_018145929.1"/>
</dbReference>
<evidence type="ECO:0000256" key="3">
    <source>
        <dbReference type="ARBA" id="ARBA00022801"/>
    </source>
</evidence>
<dbReference type="InterPro" id="IPR038222">
    <property type="entry name" value="DHHA2_dom_sf"/>
</dbReference>
<evidence type="ECO:0000259" key="5">
    <source>
        <dbReference type="SMART" id="SM01131"/>
    </source>
</evidence>
<dbReference type="EMBL" id="LFJN01000008">
    <property type="protein sequence ID" value="KPI41817.1"/>
    <property type="molecule type" value="Genomic_DNA"/>
</dbReference>
<dbReference type="VEuPathDB" id="FungiDB:AB675_5695"/>
<dbReference type="SMART" id="SM01131">
    <property type="entry name" value="DHHA2"/>
    <property type="match status" value="1"/>
</dbReference>
<keyword evidence="7" id="KW-1185">Reference proteome</keyword>
<keyword evidence="2" id="KW-0479">Metal-binding</keyword>
<proteinExistence type="predicted"/>
<reference evidence="6 7" key="1">
    <citation type="submission" date="2015-06" db="EMBL/GenBank/DDBJ databases">
        <title>Draft genome of the ant-associated black yeast Phialophora attae CBS 131958.</title>
        <authorList>
            <person name="Moreno L.F."/>
            <person name="Stielow B.J."/>
            <person name="de Hoog S."/>
            <person name="Vicente V.A."/>
            <person name="Weiss V.A."/>
            <person name="de Vries M."/>
            <person name="Cruz L.M."/>
            <person name="Souza E.M."/>
        </authorList>
    </citation>
    <scope>NUCLEOTIDE SEQUENCE [LARGE SCALE GENOMIC DNA]</scope>
    <source>
        <strain evidence="6 7">CBS 131958</strain>
    </source>
</reference>
<accession>A0A0N1HCU4</accession>
<keyword evidence="4" id="KW-0464">Manganese</keyword>
<dbReference type="GO" id="GO:0004309">
    <property type="term" value="F:exopolyphosphatase activity"/>
    <property type="evidence" value="ECO:0007669"/>
    <property type="project" value="TreeGrafter"/>
</dbReference>
<evidence type="ECO:0000256" key="4">
    <source>
        <dbReference type="ARBA" id="ARBA00023211"/>
    </source>
</evidence>
<keyword evidence="3" id="KW-0378">Hydrolase</keyword>
<dbReference type="InterPro" id="IPR001667">
    <property type="entry name" value="DDH_dom"/>
</dbReference>
<dbReference type="SUPFAM" id="SSF64182">
    <property type="entry name" value="DHH phosphoesterases"/>
    <property type="match status" value="1"/>
</dbReference>
<dbReference type="Gene3D" id="3.90.1640.10">
    <property type="entry name" value="inorganic pyrophosphatase (n-terminal core)"/>
    <property type="match status" value="1"/>
</dbReference>
<organism evidence="6 7">
    <name type="scientific">Cyphellophora attinorum</name>
    <dbReference type="NCBI Taxonomy" id="1664694"/>
    <lineage>
        <taxon>Eukaryota</taxon>
        <taxon>Fungi</taxon>
        <taxon>Dikarya</taxon>
        <taxon>Ascomycota</taxon>
        <taxon>Pezizomycotina</taxon>
        <taxon>Eurotiomycetes</taxon>
        <taxon>Chaetothyriomycetidae</taxon>
        <taxon>Chaetothyriales</taxon>
        <taxon>Cyphellophoraceae</taxon>
        <taxon>Cyphellophora</taxon>
    </lineage>
</organism>
<dbReference type="Pfam" id="PF02833">
    <property type="entry name" value="DHHA2"/>
    <property type="match status" value="1"/>
</dbReference>
<dbReference type="PANTHER" id="PTHR12112:SF39">
    <property type="entry name" value="EG:152A3.5 PROTEIN (FBGN0003116_PN PROTEIN)"/>
    <property type="match status" value="1"/>
</dbReference>
<evidence type="ECO:0000256" key="2">
    <source>
        <dbReference type="ARBA" id="ARBA00022723"/>
    </source>
</evidence>
<evidence type="ECO:0000313" key="6">
    <source>
        <dbReference type="EMBL" id="KPI41817.1"/>
    </source>
</evidence>
<dbReference type="InterPro" id="IPR038763">
    <property type="entry name" value="DHH_sf"/>
</dbReference>
<dbReference type="GO" id="GO:0005737">
    <property type="term" value="C:cytoplasm"/>
    <property type="evidence" value="ECO:0007669"/>
    <property type="project" value="InterPro"/>
</dbReference>
<name>A0A0N1HCU4_9EURO</name>
<comment type="cofactor">
    <cofactor evidence="1">
        <name>Mn(2+)</name>
        <dbReference type="ChEBI" id="CHEBI:29035"/>
    </cofactor>
</comment>
<dbReference type="Proteomes" id="UP000038010">
    <property type="component" value="Unassembled WGS sequence"/>
</dbReference>
<dbReference type="GeneID" id="28737809"/>
<feature type="domain" description="DHHA2" evidence="5">
    <location>
        <begin position="270"/>
        <end position="439"/>
    </location>
</feature>
<dbReference type="InterPro" id="IPR004097">
    <property type="entry name" value="DHHA2"/>
</dbReference>